<comment type="caution">
    <text evidence="2">The sequence shown here is derived from an EMBL/GenBank/DDBJ whole genome shotgun (WGS) entry which is preliminary data.</text>
</comment>
<evidence type="ECO:0000313" key="3">
    <source>
        <dbReference type="EMBL" id="MSC31527.1"/>
    </source>
</evidence>
<dbReference type="PANTHER" id="PTHR47505:SF1">
    <property type="entry name" value="DNA UTILIZATION PROTEIN YHGH"/>
    <property type="match status" value="1"/>
</dbReference>
<reference evidence="4 5" key="1">
    <citation type="journal article" date="2019" name="Nat. Med.">
        <title>A library of human gut bacterial isolates paired with longitudinal multiomics data enables mechanistic microbiome research.</title>
        <authorList>
            <person name="Poyet M."/>
            <person name="Groussin M."/>
            <person name="Gibbons S.M."/>
            <person name="Avila-Pacheco J."/>
            <person name="Jiang X."/>
            <person name="Kearney S.M."/>
            <person name="Perrotta A.R."/>
            <person name="Berdy B."/>
            <person name="Zhao S."/>
            <person name="Lieberman T.D."/>
            <person name="Swanson P.K."/>
            <person name="Smith M."/>
            <person name="Roesemann S."/>
            <person name="Alexander J.E."/>
            <person name="Rich S.A."/>
            <person name="Livny J."/>
            <person name="Vlamakis H."/>
            <person name="Clish C."/>
            <person name="Bullock K."/>
            <person name="Deik A."/>
            <person name="Scott J."/>
            <person name="Pierce K.A."/>
            <person name="Xavier R.J."/>
            <person name="Alm E.J."/>
        </authorList>
    </citation>
    <scope>NUCLEOTIDE SEQUENCE [LARGE SCALE GENOMIC DNA]</scope>
    <source>
        <strain evidence="2 4">BIOML-A4</strain>
        <strain evidence="3 5">BIOML-A5</strain>
    </source>
</reference>
<dbReference type="EMBL" id="WKPJ01000001">
    <property type="protein sequence ID" value="MSA87732.1"/>
    <property type="molecule type" value="Genomic_DNA"/>
</dbReference>
<dbReference type="Gene3D" id="3.40.50.2020">
    <property type="match status" value="1"/>
</dbReference>
<dbReference type="InterPro" id="IPR029057">
    <property type="entry name" value="PRTase-like"/>
</dbReference>
<dbReference type="SUPFAM" id="SSF53271">
    <property type="entry name" value="PRTase-like"/>
    <property type="match status" value="1"/>
</dbReference>
<protein>
    <recommendedName>
        <fullName evidence="6">ComF family protein</fullName>
    </recommendedName>
</protein>
<evidence type="ECO:0000256" key="1">
    <source>
        <dbReference type="ARBA" id="ARBA00008007"/>
    </source>
</evidence>
<dbReference type="Proteomes" id="UP000480929">
    <property type="component" value="Unassembled WGS sequence"/>
</dbReference>
<evidence type="ECO:0000313" key="5">
    <source>
        <dbReference type="Proteomes" id="UP000480929"/>
    </source>
</evidence>
<evidence type="ECO:0008006" key="6">
    <source>
        <dbReference type="Google" id="ProtNLM"/>
    </source>
</evidence>
<accession>A0A6N7S1Z9</accession>
<gene>
    <name evidence="3" type="ORF">GKD88_00095</name>
    <name evidence="2" type="ORF">GKE08_00090</name>
</gene>
<dbReference type="CDD" id="cd06223">
    <property type="entry name" value="PRTases_typeI"/>
    <property type="match status" value="1"/>
</dbReference>
<name>A0A6N7S1Z9_9FIRM</name>
<keyword evidence="5" id="KW-1185">Reference proteome</keyword>
<dbReference type="PANTHER" id="PTHR47505">
    <property type="entry name" value="DNA UTILIZATION PROTEIN YHGH"/>
    <property type="match status" value="1"/>
</dbReference>
<comment type="similarity">
    <text evidence="1">Belongs to the ComF/GntX family.</text>
</comment>
<dbReference type="InterPro" id="IPR051910">
    <property type="entry name" value="ComF/GntX_DNA_util-trans"/>
</dbReference>
<dbReference type="Proteomes" id="UP000433575">
    <property type="component" value="Unassembled WGS sequence"/>
</dbReference>
<evidence type="ECO:0000313" key="4">
    <source>
        <dbReference type="Proteomes" id="UP000433575"/>
    </source>
</evidence>
<organism evidence="2 4">
    <name type="scientific">Holdemania massiliensis</name>
    <dbReference type="NCBI Taxonomy" id="1468449"/>
    <lineage>
        <taxon>Bacteria</taxon>
        <taxon>Bacillati</taxon>
        <taxon>Bacillota</taxon>
        <taxon>Erysipelotrichia</taxon>
        <taxon>Erysipelotrichales</taxon>
        <taxon>Erysipelotrichaceae</taxon>
        <taxon>Holdemania</taxon>
    </lineage>
</organism>
<dbReference type="EMBL" id="WKPI01000001">
    <property type="protein sequence ID" value="MSC31527.1"/>
    <property type="molecule type" value="Genomic_DNA"/>
</dbReference>
<dbReference type="RefSeq" id="WP_154237448.1">
    <property type="nucleotide sequence ID" value="NZ_CALJPI010000253.1"/>
</dbReference>
<dbReference type="OrthoDB" id="9779910at2"/>
<sequence length="221" mass="24855">MPPAERCLWCGGPLLNGRTISELLFVDDELCGKCRGLLTPIAGQVKLGDLSVQGLYVYDEAFMKMLVQYKECMDEALQNIFLKPRQDSLRRRYRRAALIPMPSSRAKREKRGFDTIPQLFFGLRLPVVPLLEKTDDYEQQGNAKQRQSAANHIRLIPGVPIPAGPLVLIDDVLTTGSTLRAAQALLPQAHEALVLAVNQRFLPPDPRPPFSFQRNKRGFPH</sequence>
<dbReference type="InterPro" id="IPR000836">
    <property type="entry name" value="PRTase_dom"/>
</dbReference>
<dbReference type="AlphaFoldDB" id="A0A6N7S1Z9"/>
<proteinExistence type="inferred from homology"/>
<evidence type="ECO:0000313" key="2">
    <source>
        <dbReference type="EMBL" id="MSA87732.1"/>
    </source>
</evidence>